<dbReference type="PANTHER" id="PTHR40763:SF5">
    <property type="entry name" value="MEMBRANE PROTEIN"/>
    <property type="match status" value="1"/>
</dbReference>
<evidence type="ECO:0000313" key="4">
    <source>
        <dbReference type="EMBL" id="TSJ44549.1"/>
    </source>
</evidence>
<dbReference type="PANTHER" id="PTHR40763">
    <property type="entry name" value="MEMBRANE PROTEIN-RELATED"/>
    <property type="match status" value="1"/>
</dbReference>
<feature type="transmembrane region" description="Helical" evidence="1">
    <location>
        <begin position="92"/>
        <end position="108"/>
    </location>
</feature>
<feature type="domain" description="LiaF transmembrane" evidence="3">
    <location>
        <begin position="21"/>
        <end position="112"/>
    </location>
</feature>
<dbReference type="Proteomes" id="UP000318733">
    <property type="component" value="Unassembled WGS sequence"/>
</dbReference>
<evidence type="ECO:0000259" key="3">
    <source>
        <dbReference type="Pfam" id="PF22570"/>
    </source>
</evidence>
<evidence type="ECO:0000313" key="5">
    <source>
        <dbReference type="Proteomes" id="UP000318733"/>
    </source>
</evidence>
<dbReference type="Pfam" id="PF22570">
    <property type="entry name" value="LiaF-TM"/>
    <property type="match status" value="1"/>
</dbReference>
<gene>
    <name evidence="4" type="ORF">FO440_10345</name>
</gene>
<keyword evidence="1" id="KW-0472">Membrane</keyword>
<evidence type="ECO:0000256" key="1">
    <source>
        <dbReference type="SAM" id="Phobius"/>
    </source>
</evidence>
<dbReference type="EMBL" id="VLPK01000001">
    <property type="protein sequence ID" value="TSJ44549.1"/>
    <property type="molecule type" value="Genomic_DNA"/>
</dbReference>
<keyword evidence="1" id="KW-1133">Transmembrane helix</keyword>
<keyword evidence="5" id="KW-1185">Reference proteome</keyword>
<reference evidence="4 5" key="1">
    <citation type="submission" date="2019-07" db="EMBL/GenBank/DDBJ databases">
        <authorList>
            <person name="Huq M.A."/>
        </authorList>
    </citation>
    <scope>NUCLEOTIDE SEQUENCE [LARGE SCALE GENOMIC DNA]</scope>
    <source>
        <strain evidence="4 5">MAH-19</strain>
    </source>
</reference>
<sequence>MANDINNIEYQNNPRRGKVLAGIVLLIIGVSLLLKEFVSFPGWLISFPTGLIVLGLYMGGKNNFNNKGWLIVTGFGCFLLLQDIIPAFDASAIFWPVLLICIGAYFLLRRNDHTTWDKKDWKRKWDSGKYNFNNPNPVNPNDPIVDYTVGAEPADQSTSPNSNTNTFTGDEHLDAVSVFGSVKKTIFSKNFQGGEVVNVMGGAELDFTQANINGRVVIDITQIFGGTKIIVPSHWMVVSDMAAVFAGVDDKRVRTSAPLDSNKVLVLKGVSIFAGVDIRSY</sequence>
<feature type="transmembrane region" description="Helical" evidence="1">
    <location>
        <begin position="17"/>
        <end position="34"/>
    </location>
</feature>
<dbReference type="OrthoDB" id="129627at2"/>
<dbReference type="RefSeq" id="WP_144248110.1">
    <property type="nucleotide sequence ID" value="NZ_VLPK01000001.1"/>
</dbReference>
<keyword evidence="1" id="KW-0812">Transmembrane</keyword>
<feature type="transmembrane region" description="Helical" evidence="1">
    <location>
        <begin position="69"/>
        <end position="86"/>
    </location>
</feature>
<accession>A0A556MXM2</accession>
<dbReference type="AlphaFoldDB" id="A0A556MXM2"/>
<feature type="domain" description="Cell wall-active antibiotics response LiaF-like C-terminal" evidence="2">
    <location>
        <begin position="191"/>
        <end position="248"/>
    </location>
</feature>
<proteinExistence type="predicted"/>
<evidence type="ECO:0000259" key="2">
    <source>
        <dbReference type="Pfam" id="PF09922"/>
    </source>
</evidence>
<dbReference type="InterPro" id="IPR024425">
    <property type="entry name" value="LiaF-like_C"/>
</dbReference>
<feature type="transmembrane region" description="Helical" evidence="1">
    <location>
        <begin position="40"/>
        <end position="57"/>
    </location>
</feature>
<dbReference type="Pfam" id="PF09922">
    <property type="entry name" value="LiaF-like_C"/>
    <property type="match status" value="1"/>
</dbReference>
<dbReference type="InterPro" id="IPR054331">
    <property type="entry name" value="LiaF_TM"/>
</dbReference>
<comment type="caution">
    <text evidence="4">The sequence shown here is derived from an EMBL/GenBank/DDBJ whole genome shotgun (WGS) entry which is preliminary data.</text>
</comment>
<name>A0A556MXM2_9SPHI</name>
<organism evidence="4 5">
    <name type="scientific">Mucilaginibacter corticis</name>
    <dbReference type="NCBI Taxonomy" id="2597670"/>
    <lineage>
        <taxon>Bacteria</taxon>
        <taxon>Pseudomonadati</taxon>
        <taxon>Bacteroidota</taxon>
        <taxon>Sphingobacteriia</taxon>
        <taxon>Sphingobacteriales</taxon>
        <taxon>Sphingobacteriaceae</taxon>
        <taxon>Mucilaginibacter</taxon>
    </lineage>
</organism>
<protein>
    <submittedName>
        <fullName evidence="4">Uncharacterized protein</fullName>
    </submittedName>
</protein>